<feature type="coiled-coil region" evidence="9">
    <location>
        <begin position="371"/>
        <end position="398"/>
    </location>
</feature>
<dbReference type="PANTHER" id="PTHR42878:SF7">
    <property type="entry name" value="SENSOR HISTIDINE KINASE GLRK"/>
    <property type="match status" value="1"/>
</dbReference>
<reference evidence="12 13" key="1">
    <citation type="journal article" date="2012" name="Int. J. Syst. Evol. Microbiol.">
        <title>Flammeovirga pacifica sp. nov., isolated from deep-sea sediment.</title>
        <authorList>
            <person name="Xu H."/>
            <person name="Fu Y."/>
            <person name="Yang N."/>
            <person name="Ding Z."/>
            <person name="Lai Q."/>
            <person name="Zeng R."/>
        </authorList>
    </citation>
    <scope>NUCLEOTIDE SEQUENCE [LARGE SCALE GENOMIC DNA]</scope>
    <source>
        <strain evidence="13">DSM 24597 / LMG 26175 / WPAGA1</strain>
    </source>
</reference>
<dbReference type="Pfam" id="PF00497">
    <property type="entry name" value="SBP_bac_3"/>
    <property type="match status" value="1"/>
</dbReference>
<evidence type="ECO:0000256" key="6">
    <source>
        <dbReference type="ARBA" id="ARBA00022777"/>
    </source>
</evidence>
<dbReference type="Pfam" id="PF00512">
    <property type="entry name" value="HisKA"/>
    <property type="match status" value="1"/>
</dbReference>
<evidence type="ECO:0000256" key="5">
    <source>
        <dbReference type="ARBA" id="ARBA00022741"/>
    </source>
</evidence>
<dbReference type="InterPro" id="IPR001638">
    <property type="entry name" value="Solute-binding_3/MltF_N"/>
</dbReference>
<evidence type="ECO:0000256" key="2">
    <source>
        <dbReference type="ARBA" id="ARBA00012438"/>
    </source>
</evidence>
<evidence type="ECO:0000256" key="1">
    <source>
        <dbReference type="ARBA" id="ARBA00000085"/>
    </source>
</evidence>
<evidence type="ECO:0000313" key="12">
    <source>
        <dbReference type="EMBL" id="OHX65919.1"/>
    </source>
</evidence>
<evidence type="ECO:0000256" key="7">
    <source>
        <dbReference type="ARBA" id="ARBA00022840"/>
    </source>
</evidence>
<keyword evidence="10" id="KW-1133">Transmembrane helix</keyword>
<evidence type="ECO:0000256" key="4">
    <source>
        <dbReference type="ARBA" id="ARBA00022679"/>
    </source>
</evidence>
<dbReference type="InterPro" id="IPR005467">
    <property type="entry name" value="His_kinase_dom"/>
</dbReference>
<keyword evidence="13" id="KW-1185">Reference proteome</keyword>
<dbReference type="InterPro" id="IPR036097">
    <property type="entry name" value="HisK_dim/P_sf"/>
</dbReference>
<name>A0A1S1YY27_FLAPC</name>
<dbReference type="InterPro" id="IPR004358">
    <property type="entry name" value="Sig_transdc_His_kin-like_C"/>
</dbReference>
<keyword evidence="9" id="KW-0175">Coiled coil</keyword>
<dbReference type="SUPFAM" id="SSF55781">
    <property type="entry name" value="GAF domain-like"/>
    <property type="match status" value="1"/>
</dbReference>
<keyword evidence="10" id="KW-0812">Transmembrane</keyword>
<evidence type="ECO:0000259" key="11">
    <source>
        <dbReference type="PROSITE" id="PS50109"/>
    </source>
</evidence>
<evidence type="ECO:0000256" key="10">
    <source>
        <dbReference type="SAM" id="Phobius"/>
    </source>
</evidence>
<dbReference type="GO" id="GO:0000155">
    <property type="term" value="F:phosphorelay sensor kinase activity"/>
    <property type="evidence" value="ECO:0007669"/>
    <property type="project" value="InterPro"/>
</dbReference>
<keyword evidence="6" id="KW-0418">Kinase</keyword>
<dbReference type="GO" id="GO:0000156">
    <property type="term" value="F:phosphorelay response regulator activity"/>
    <property type="evidence" value="ECO:0007669"/>
    <property type="project" value="TreeGrafter"/>
</dbReference>
<dbReference type="InterPro" id="IPR003018">
    <property type="entry name" value="GAF"/>
</dbReference>
<accession>A0A1S1YY27</accession>
<dbReference type="GO" id="GO:0030295">
    <property type="term" value="F:protein kinase activator activity"/>
    <property type="evidence" value="ECO:0007669"/>
    <property type="project" value="TreeGrafter"/>
</dbReference>
<dbReference type="SMART" id="SM00387">
    <property type="entry name" value="HATPase_c"/>
    <property type="match status" value="1"/>
</dbReference>
<keyword evidence="10" id="KW-0472">Membrane</keyword>
<dbReference type="Gene3D" id="3.30.450.40">
    <property type="match status" value="1"/>
</dbReference>
<organism evidence="12 13">
    <name type="scientific">Flammeovirga pacifica</name>
    <dbReference type="NCBI Taxonomy" id="915059"/>
    <lineage>
        <taxon>Bacteria</taxon>
        <taxon>Pseudomonadati</taxon>
        <taxon>Bacteroidota</taxon>
        <taxon>Cytophagia</taxon>
        <taxon>Cytophagales</taxon>
        <taxon>Flammeovirgaceae</taxon>
        <taxon>Flammeovirga</taxon>
    </lineage>
</organism>
<dbReference type="CDD" id="cd00075">
    <property type="entry name" value="HATPase"/>
    <property type="match status" value="1"/>
</dbReference>
<gene>
    <name evidence="12" type="ORF">NH26_05900</name>
</gene>
<feature type="coiled-coil region" evidence="9">
    <location>
        <begin position="559"/>
        <end position="595"/>
    </location>
</feature>
<keyword evidence="5" id="KW-0547">Nucleotide-binding</keyword>
<dbReference type="Proteomes" id="UP000179797">
    <property type="component" value="Unassembled WGS sequence"/>
</dbReference>
<feature type="domain" description="Histidine kinase" evidence="11">
    <location>
        <begin position="602"/>
        <end position="822"/>
    </location>
</feature>
<dbReference type="SUPFAM" id="SSF55874">
    <property type="entry name" value="ATPase domain of HSP90 chaperone/DNA topoisomerase II/histidine kinase"/>
    <property type="match status" value="1"/>
</dbReference>
<dbReference type="PANTHER" id="PTHR42878">
    <property type="entry name" value="TWO-COMPONENT HISTIDINE KINASE"/>
    <property type="match status" value="1"/>
</dbReference>
<dbReference type="AlphaFoldDB" id="A0A1S1YY27"/>
<proteinExistence type="predicted"/>
<dbReference type="SMART" id="SM00388">
    <property type="entry name" value="HisKA"/>
    <property type="match status" value="1"/>
</dbReference>
<dbReference type="EC" id="2.7.13.3" evidence="2"/>
<dbReference type="Pfam" id="PF13185">
    <property type="entry name" value="GAF_2"/>
    <property type="match status" value="1"/>
</dbReference>
<dbReference type="InterPro" id="IPR036890">
    <property type="entry name" value="HATPase_C_sf"/>
</dbReference>
<keyword evidence="3" id="KW-0597">Phosphoprotein</keyword>
<keyword evidence="4" id="KW-0808">Transferase</keyword>
<dbReference type="PROSITE" id="PS50109">
    <property type="entry name" value="HIS_KIN"/>
    <property type="match status" value="1"/>
</dbReference>
<evidence type="ECO:0000313" key="13">
    <source>
        <dbReference type="Proteomes" id="UP000179797"/>
    </source>
</evidence>
<keyword evidence="8" id="KW-0902">Two-component regulatory system</keyword>
<comment type="catalytic activity">
    <reaction evidence="1">
        <text>ATP + protein L-histidine = ADP + protein N-phospho-L-histidine.</text>
        <dbReference type="EC" id="2.7.13.3"/>
    </reaction>
</comment>
<evidence type="ECO:0000256" key="3">
    <source>
        <dbReference type="ARBA" id="ARBA00022553"/>
    </source>
</evidence>
<dbReference type="InterPro" id="IPR003594">
    <property type="entry name" value="HATPase_dom"/>
</dbReference>
<dbReference type="EMBL" id="JRYR02000001">
    <property type="protein sequence ID" value="OHX65919.1"/>
    <property type="molecule type" value="Genomic_DNA"/>
</dbReference>
<dbReference type="PRINTS" id="PR00344">
    <property type="entry name" value="BCTRLSENSOR"/>
</dbReference>
<dbReference type="SUPFAM" id="SSF53850">
    <property type="entry name" value="Periplasmic binding protein-like II"/>
    <property type="match status" value="1"/>
</dbReference>
<feature type="transmembrane region" description="Helical" evidence="10">
    <location>
        <begin position="345"/>
        <end position="363"/>
    </location>
</feature>
<keyword evidence="7" id="KW-0067">ATP-binding</keyword>
<dbReference type="FunFam" id="3.30.565.10:FF:000006">
    <property type="entry name" value="Sensor histidine kinase WalK"/>
    <property type="match status" value="1"/>
</dbReference>
<evidence type="ECO:0000256" key="9">
    <source>
        <dbReference type="SAM" id="Coils"/>
    </source>
</evidence>
<dbReference type="InterPro" id="IPR050351">
    <property type="entry name" value="BphY/WalK/GraS-like"/>
</dbReference>
<dbReference type="GO" id="GO:0007234">
    <property type="term" value="P:osmosensory signaling via phosphorelay pathway"/>
    <property type="evidence" value="ECO:0007669"/>
    <property type="project" value="TreeGrafter"/>
</dbReference>
<dbReference type="Gene3D" id="1.10.287.130">
    <property type="match status" value="1"/>
</dbReference>
<dbReference type="Pfam" id="PF02518">
    <property type="entry name" value="HATPase_c"/>
    <property type="match status" value="1"/>
</dbReference>
<dbReference type="GO" id="GO:0005524">
    <property type="term" value="F:ATP binding"/>
    <property type="evidence" value="ECO:0007669"/>
    <property type="project" value="UniProtKB-KW"/>
</dbReference>
<sequence length="822" mass="94211">MLEMNIFDTSKPFNIVFMTFLFRLFTFSIFVLLLTTNSYSQDSWDKIKKEHKGSITVYYIQNKPFIYSLANGSMGGIEYEMFSEMIKEKRKELKAVIDIKWEAVDTWDQLYNTISNENDGVFGMSGITLTDSRKDQIDFLPPYMPDIEIIISSEEVNIFQKKENFNTAMQSLQAVTIKNSTFERNLVKLKNEKLHALEYSYVNNVEDLINEIANSNEHWGYTNLSNYAYALSKGLHLQRQLFYQTENQGLAVILPLKSTWKTPLSEFYNSPTFKPYINDLIRKYLGDKITDLIWDISSDSNSSLIDTLRNQQREIGLLTVESEIRLLRLTQKELEISQQNTIRNILVVSLSVTLLFLVMLFHFNNLVKRSNQKLGHQNQEIEEQAKSLKNAYKDLETLSQIGKNLTAKLSVNDIIKIAYQEINELVGTPIFGIGLYDEKDNQLKFPYVFEGDELLKNKAYDMNEKMRLAVMCFDQKKEIFIQKFSTDHRNYVKEVLKPIAGNNAESIIYIPLIEKNKKPIGVFTIQSFEANAFDSYKLNLVRNIAIFIRIALQNASTFHVKEEKQLKLMEANIHIMEQKELIEEKNHELQTANAEKNHLLGIVAHDLRNPLASSITLLSMLNANEDKFDEDEKMCIEGSLKAMHRMNNMIEEILDARASANKEEQATQQAAKDIISASEIVQSVINDFETYAERKNIKLGLDIQSDGLVEVNEQHCLQVIENLVSNAIKFSPKGTSVVTSIEKTPDFIQIRIIDQGPGISDIDQKKLFKKYQKLTPKPTGGEKSTGLGLSIVKKYIEEMGGEVECQSEVGEGSTFSVFLPYL</sequence>
<dbReference type="CDD" id="cd00082">
    <property type="entry name" value="HisKA"/>
    <property type="match status" value="1"/>
</dbReference>
<dbReference type="STRING" id="915059.NH26_05900"/>
<comment type="caution">
    <text evidence="12">The sequence shown here is derived from an EMBL/GenBank/DDBJ whole genome shotgun (WGS) entry which is preliminary data.</text>
</comment>
<evidence type="ECO:0000256" key="8">
    <source>
        <dbReference type="ARBA" id="ARBA00023012"/>
    </source>
</evidence>
<dbReference type="Gene3D" id="3.30.565.10">
    <property type="entry name" value="Histidine kinase-like ATPase, C-terminal domain"/>
    <property type="match status" value="1"/>
</dbReference>
<dbReference type="Gene3D" id="3.40.190.10">
    <property type="entry name" value="Periplasmic binding protein-like II"/>
    <property type="match status" value="1"/>
</dbReference>
<dbReference type="InterPro" id="IPR003661">
    <property type="entry name" value="HisK_dim/P_dom"/>
</dbReference>
<dbReference type="SUPFAM" id="SSF47384">
    <property type="entry name" value="Homodimeric domain of signal transducing histidine kinase"/>
    <property type="match status" value="1"/>
</dbReference>
<dbReference type="InterPro" id="IPR029016">
    <property type="entry name" value="GAF-like_dom_sf"/>
</dbReference>
<protein>
    <recommendedName>
        <fullName evidence="2">histidine kinase</fullName>
        <ecNumber evidence="2">2.7.13.3</ecNumber>
    </recommendedName>
</protein>